<dbReference type="InterPro" id="IPR013563">
    <property type="entry name" value="Oligopep_ABC_C"/>
</dbReference>
<dbReference type="GO" id="GO:0005524">
    <property type="term" value="F:ATP binding"/>
    <property type="evidence" value="ECO:0007669"/>
    <property type="project" value="UniProtKB-KW"/>
</dbReference>
<dbReference type="PROSITE" id="PS50893">
    <property type="entry name" value="ABC_TRANSPORTER_2"/>
    <property type="match status" value="1"/>
</dbReference>
<dbReference type="GO" id="GO:0005886">
    <property type="term" value="C:plasma membrane"/>
    <property type="evidence" value="ECO:0007669"/>
    <property type="project" value="UniProtKB-SubCell"/>
</dbReference>
<dbReference type="InterPro" id="IPR050319">
    <property type="entry name" value="ABC_transp_ATP-bind"/>
</dbReference>
<reference evidence="6 7" key="1">
    <citation type="submission" date="2017-06" db="EMBL/GenBank/DDBJ databases">
        <title>Yangia sp. YSBP01 complete genome sequence.</title>
        <authorList>
            <person name="Woo J.-H."/>
            <person name="Kim H.-S."/>
        </authorList>
    </citation>
    <scope>NUCLEOTIDE SEQUENCE [LARGE SCALE GENOMIC DNA]</scope>
    <source>
        <strain evidence="6 7">YSBP01</strain>
    </source>
</reference>
<dbReference type="AlphaFoldDB" id="A0A2U8HIV3"/>
<dbReference type="RefSeq" id="WP_108969682.1">
    <property type="nucleotide sequence ID" value="NZ_CP022190.1"/>
</dbReference>
<evidence type="ECO:0000259" key="5">
    <source>
        <dbReference type="PROSITE" id="PS50893"/>
    </source>
</evidence>
<dbReference type="SMART" id="SM00382">
    <property type="entry name" value="AAA"/>
    <property type="match status" value="1"/>
</dbReference>
<keyword evidence="2" id="KW-0813">Transport</keyword>
<dbReference type="InterPro" id="IPR003439">
    <property type="entry name" value="ABC_transporter-like_ATP-bd"/>
</dbReference>
<gene>
    <name evidence="6" type="ORF">CEW88_18795</name>
</gene>
<feature type="domain" description="ABC transporter" evidence="5">
    <location>
        <begin position="4"/>
        <end position="254"/>
    </location>
</feature>
<dbReference type="CDD" id="cd03257">
    <property type="entry name" value="ABC_NikE_OppD_transporters"/>
    <property type="match status" value="1"/>
</dbReference>
<evidence type="ECO:0000256" key="2">
    <source>
        <dbReference type="ARBA" id="ARBA00022448"/>
    </source>
</evidence>
<keyword evidence="4 6" id="KW-0067">ATP-binding</keyword>
<dbReference type="SUPFAM" id="SSF52540">
    <property type="entry name" value="P-loop containing nucleoside triphosphate hydrolases"/>
    <property type="match status" value="1"/>
</dbReference>
<evidence type="ECO:0000256" key="1">
    <source>
        <dbReference type="ARBA" id="ARBA00004417"/>
    </source>
</evidence>
<evidence type="ECO:0000256" key="4">
    <source>
        <dbReference type="ARBA" id="ARBA00022840"/>
    </source>
</evidence>
<dbReference type="InterPro" id="IPR027417">
    <property type="entry name" value="P-loop_NTPase"/>
</dbReference>
<protein>
    <submittedName>
        <fullName evidence="6">Peptide ABC transporter ATP-binding protein</fullName>
    </submittedName>
</protein>
<dbReference type="InterPro" id="IPR017871">
    <property type="entry name" value="ABC_transporter-like_CS"/>
</dbReference>
<dbReference type="GO" id="GO:0015833">
    <property type="term" value="P:peptide transport"/>
    <property type="evidence" value="ECO:0007669"/>
    <property type="project" value="InterPro"/>
</dbReference>
<organism evidence="6 7">
    <name type="scientific">Alloyangia pacifica</name>
    <dbReference type="NCBI Taxonomy" id="311180"/>
    <lineage>
        <taxon>Bacteria</taxon>
        <taxon>Pseudomonadati</taxon>
        <taxon>Pseudomonadota</taxon>
        <taxon>Alphaproteobacteria</taxon>
        <taxon>Rhodobacterales</taxon>
        <taxon>Roseobacteraceae</taxon>
        <taxon>Alloyangia</taxon>
    </lineage>
</organism>
<dbReference type="KEGG" id="ypac:CEW88_18795"/>
<accession>A0A2U8HIV3</accession>
<dbReference type="InterPro" id="IPR003593">
    <property type="entry name" value="AAA+_ATPase"/>
</dbReference>
<evidence type="ECO:0000313" key="6">
    <source>
        <dbReference type="EMBL" id="AWI85733.1"/>
    </source>
</evidence>
<dbReference type="PANTHER" id="PTHR43776">
    <property type="entry name" value="TRANSPORT ATP-BINDING PROTEIN"/>
    <property type="match status" value="1"/>
</dbReference>
<dbReference type="GO" id="GO:0016887">
    <property type="term" value="F:ATP hydrolysis activity"/>
    <property type="evidence" value="ECO:0007669"/>
    <property type="project" value="InterPro"/>
</dbReference>
<comment type="subcellular location">
    <subcellularLocation>
        <location evidence="1">Cell inner membrane</location>
        <topology evidence="1">Peripheral membrane protein</topology>
    </subcellularLocation>
</comment>
<dbReference type="OrthoDB" id="9802264at2"/>
<name>A0A2U8HIV3_9RHOB</name>
<evidence type="ECO:0000256" key="3">
    <source>
        <dbReference type="ARBA" id="ARBA00022741"/>
    </source>
</evidence>
<dbReference type="GO" id="GO:0055085">
    <property type="term" value="P:transmembrane transport"/>
    <property type="evidence" value="ECO:0007669"/>
    <property type="project" value="UniProtKB-ARBA"/>
</dbReference>
<dbReference type="Pfam" id="PF00005">
    <property type="entry name" value="ABC_tran"/>
    <property type="match status" value="1"/>
</dbReference>
<dbReference type="NCBIfam" id="TIGR01727">
    <property type="entry name" value="oligo_HPY"/>
    <property type="match status" value="1"/>
</dbReference>
<dbReference type="FunFam" id="3.40.50.300:FF:000016">
    <property type="entry name" value="Oligopeptide ABC transporter ATP-binding component"/>
    <property type="match status" value="1"/>
</dbReference>
<evidence type="ECO:0000313" key="7">
    <source>
        <dbReference type="Proteomes" id="UP000244915"/>
    </source>
</evidence>
<dbReference type="EMBL" id="CP022190">
    <property type="protein sequence ID" value="AWI85733.1"/>
    <property type="molecule type" value="Genomic_DNA"/>
</dbReference>
<dbReference type="Gene3D" id="3.40.50.300">
    <property type="entry name" value="P-loop containing nucleotide triphosphate hydrolases"/>
    <property type="match status" value="1"/>
</dbReference>
<dbReference type="PROSITE" id="PS00211">
    <property type="entry name" value="ABC_TRANSPORTER_1"/>
    <property type="match status" value="1"/>
</dbReference>
<dbReference type="Pfam" id="PF08352">
    <property type="entry name" value="oligo_HPY"/>
    <property type="match status" value="1"/>
</dbReference>
<proteinExistence type="predicted"/>
<keyword evidence="3" id="KW-0547">Nucleotide-binding</keyword>
<sequence>MSGLQVEGLKKHFTIGGGFLGGKARTVRAVENVSLSVAPGSSVGLVGESGCGKSTASRAILRLEEPTAGRVTFDGIDVASASPAEMRRLRQRMQFIFQDPYASLNSRRSIRKTLEEPLKVHGIGDSADRRARAEAILSEVGLPRDAMDRFPHEFSGGQRQRIGIARALVLEPDLVVADEPVSALDVSVQAQILRLLDDLREKRTLSFLFVSHDLGVIRHFCDTTCVMYLGHVVESGPTQEIMDDPAHPYTVLLRQSSPIPDPANRVKPPRIAGEIPSPANPPSGCPFHTRCPRAIAACRESMPATKEIAPGRQVACHLF</sequence>
<dbReference type="Proteomes" id="UP000244915">
    <property type="component" value="Chromosome 2"/>
</dbReference>